<keyword evidence="4" id="KW-0808">Transferase</keyword>
<evidence type="ECO:0000313" key="9">
    <source>
        <dbReference type="EMBL" id="VFJ54923.1"/>
    </source>
</evidence>
<feature type="domain" description="DNA methylase adenine-specific" evidence="7">
    <location>
        <begin position="199"/>
        <end position="386"/>
    </location>
</feature>
<comment type="similarity">
    <text evidence="1">Belongs to the N(4)/N(6)-methyltransferase family.</text>
</comment>
<feature type="region of interest" description="Disordered" evidence="6">
    <location>
        <begin position="90"/>
        <end position="120"/>
    </location>
</feature>
<dbReference type="Pfam" id="PF22240">
    <property type="entry name" value="ISP_coupler"/>
    <property type="match status" value="2"/>
</dbReference>
<evidence type="ECO:0000259" key="8">
    <source>
        <dbReference type="Pfam" id="PF22240"/>
    </source>
</evidence>
<dbReference type="InterPro" id="IPR053980">
    <property type="entry name" value="ISP_coupler"/>
</dbReference>
<keyword evidence="3 9" id="KW-0489">Methyltransferase</keyword>
<dbReference type="InterPro" id="IPR003356">
    <property type="entry name" value="DNA_methylase_A-5"/>
</dbReference>
<feature type="domain" description="Type ISP restriction-modification enzyme coupler" evidence="8">
    <location>
        <begin position="143"/>
        <end position="194"/>
    </location>
</feature>
<dbReference type="GO" id="GO:0008170">
    <property type="term" value="F:N-methyltransferase activity"/>
    <property type="evidence" value="ECO:0007669"/>
    <property type="project" value="InterPro"/>
</dbReference>
<evidence type="ECO:0000256" key="6">
    <source>
        <dbReference type="SAM" id="MobiDB-lite"/>
    </source>
</evidence>
<protein>
    <recommendedName>
        <fullName evidence="2">site-specific DNA-methyltransferase (adenine-specific)</fullName>
        <ecNumber evidence="2">2.1.1.72</ecNumber>
    </recommendedName>
</protein>
<dbReference type="InterPro" id="IPR050953">
    <property type="entry name" value="N4_N6_ade-DNA_methylase"/>
</dbReference>
<dbReference type="PANTHER" id="PTHR33841">
    <property type="entry name" value="DNA METHYLTRANSFERASE YEEA-RELATED"/>
    <property type="match status" value="1"/>
</dbReference>
<dbReference type="PANTHER" id="PTHR33841:SF1">
    <property type="entry name" value="DNA METHYLTRANSFERASE A"/>
    <property type="match status" value="1"/>
</dbReference>
<dbReference type="SUPFAM" id="SSF53335">
    <property type="entry name" value="S-adenosyl-L-methionine-dependent methyltransferases"/>
    <property type="match status" value="1"/>
</dbReference>
<dbReference type="EC" id="2.1.1.72" evidence="2"/>
<evidence type="ECO:0000259" key="7">
    <source>
        <dbReference type="Pfam" id="PF02384"/>
    </source>
</evidence>
<evidence type="ECO:0000256" key="5">
    <source>
        <dbReference type="ARBA" id="ARBA00047942"/>
    </source>
</evidence>
<sequence length="456" mass="51384">MEKCGRRTYWEEWAGDVARIARTHITRIRTILENPANKKEQSAFRGFVQELRDDLNPSVTEEEVIEMLAQHLITQPVFEALFQGPTFDNQYPVGSEPYPAKIDPDLPKPDPVLPGPDPDLATVGMCQGKADQYSHDGSGPAADNGFAARNPVSQGMQRVLDLLHEHHLEKEADTLQAFYNSVRMRAEGIDNAEGKQKIILELYDKFFRNAFPRMTERLGIVYTPVEVVDFILHSIEHLLKTEFHQSLGSPGVHIIDPFTCTGTFITRLLQSGLIAPEQLPHKYHHEIHANEIVLLAYYIAAINIETTYHAQVGAQQGYQPFPGICLTDTFRMDEGDDLISELLADNSERRTRQKELKDIRVIMGNPPYSAGQDSANDNNQNIKYPRLDGRIRRTYVERTKATNKNALYDSYIRAIRWASDRIGDAGIIGFVTNAGFLEANTADGLRQCLAEEFSSA</sequence>
<dbReference type="Gene3D" id="3.40.50.150">
    <property type="entry name" value="Vaccinia Virus protein VP39"/>
    <property type="match status" value="1"/>
</dbReference>
<feature type="domain" description="Type ISP restriction-modification enzyme coupler" evidence="8">
    <location>
        <begin position="9"/>
        <end position="94"/>
    </location>
</feature>
<dbReference type="AlphaFoldDB" id="A0A450SME7"/>
<dbReference type="PRINTS" id="PR00507">
    <property type="entry name" value="N12N6MTFRASE"/>
</dbReference>
<evidence type="ECO:0000256" key="1">
    <source>
        <dbReference type="ARBA" id="ARBA00006594"/>
    </source>
</evidence>
<dbReference type="GO" id="GO:0003677">
    <property type="term" value="F:DNA binding"/>
    <property type="evidence" value="ECO:0007669"/>
    <property type="project" value="InterPro"/>
</dbReference>
<comment type="catalytic activity">
    <reaction evidence="5">
        <text>a 2'-deoxyadenosine in DNA + S-adenosyl-L-methionine = an N(6)-methyl-2'-deoxyadenosine in DNA + S-adenosyl-L-homocysteine + H(+)</text>
        <dbReference type="Rhea" id="RHEA:15197"/>
        <dbReference type="Rhea" id="RHEA-COMP:12418"/>
        <dbReference type="Rhea" id="RHEA-COMP:12419"/>
        <dbReference type="ChEBI" id="CHEBI:15378"/>
        <dbReference type="ChEBI" id="CHEBI:57856"/>
        <dbReference type="ChEBI" id="CHEBI:59789"/>
        <dbReference type="ChEBI" id="CHEBI:90615"/>
        <dbReference type="ChEBI" id="CHEBI:90616"/>
        <dbReference type="EC" id="2.1.1.72"/>
    </reaction>
</comment>
<dbReference type="InterPro" id="IPR029063">
    <property type="entry name" value="SAM-dependent_MTases_sf"/>
</dbReference>
<evidence type="ECO:0000256" key="3">
    <source>
        <dbReference type="ARBA" id="ARBA00022603"/>
    </source>
</evidence>
<reference evidence="9" key="1">
    <citation type="submission" date="2019-02" db="EMBL/GenBank/DDBJ databases">
        <authorList>
            <person name="Gruber-Vodicka R. H."/>
            <person name="Seah K. B. B."/>
        </authorList>
    </citation>
    <scope>NUCLEOTIDE SEQUENCE</scope>
    <source>
        <strain evidence="9">BECK_DK47</strain>
    </source>
</reference>
<gene>
    <name evidence="9" type="ORF">BECKDK2373B_GA0170837_104919</name>
</gene>
<organism evidence="9">
    <name type="scientific">Candidatus Kentrum sp. DK</name>
    <dbReference type="NCBI Taxonomy" id="2126562"/>
    <lineage>
        <taxon>Bacteria</taxon>
        <taxon>Pseudomonadati</taxon>
        <taxon>Pseudomonadota</taxon>
        <taxon>Gammaproteobacteria</taxon>
        <taxon>Candidatus Kentrum</taxon>
    </lineage>
</organism>
<dbReference type="GO" id="GO:0009007">
    <property type="term" value="F:site-specific DNA-methyltransferase (adenine-specific) activity"/>
    <property type="evidence" value="ECO:0007669"/>
    <property type="project" value="UniProtKB-EC"/>
</dbReference>
<dbReference type="Pfam" id="PF02384">
    <property type="entry name" value="N6_Mtase"/>
    <property type="match status" value="1"/>
</dbReference>
<dbReference type="GO" id="GO:0032259">
    <property type="term" value="P:methylation"/>
    <property type="evidence" value="ECO:0007669"/>
    <property type="project" value="UniProtKB-KW"/>
</dbReference>
<evidence type="ECO:0000256" key="4">
    <source>
        <dbReference type="ARBA" id="ARBA00022679"/>
    </source>
</evidence>
<accession>A0A450SME7</accession>
<dbReference type="EMBL" id="CAADEX010000049">
    <property type="protein sequence ID" value="VFJ54923.1"/>
    <property type="molecule type" value="Genomic_DNA"/>
</dbReference>
<evidence type="ECO:0000256" key="2">
    <source>
        <dbReference type="ARBA" id="ARBA00011900"/>
    </source>
</evidence>
<proteinExistence type="inferred from homology"/>
<name>A0A450SME7_9GAMM</name>